<dbReference type="AlphaFoldDB" id="A0A1V9X050"/>
<feature type="compositionally biased region" description="Basic and acidic residues" evidence="1">
    <location>
        <begin position="95"/>
        <end position="104"/>
    </location>
</feature>
<evidence type="ECO:0000256" key="1">
    <source>
        <dbReference type="SAM" id="MobiDB-lite"/>
    </source>
</evidence>
<dbReference type="EMBL" id="MNPL01031018">
    <property type="protein sequence ID" value="OQR66817.1"/>
    <property type="molecule type" value="Genomic_DNA"/>
</dbReference>
<reference evidence="3 4" key="1">
    <citation type="journal article" date="2017" name="Gigascience">
        <title>Draft genome of the honey bee ectoparasitic mite, Tropilaelaps mercedesae, is shaped by the parasitic life history.</title>
        <authorList>
            <person name="Dong X."/>
            <person name="Armstrong S.D."/>
            <person name="Xia D."/>
            <person name="Makepeace B.L."/>
            <person name="Darby A.C."/>
            <person name="Kadowaki T."/>
        </authorList>
    </citation>
    <scope>NUCLEOTIDE SEQUENCE [LARGE SCALE GENOMIC DNA]</scope>
    <source>
        <strain evidence="3">Wuxi-XJTLU</strain>
    </source>
</reference>
<feature type="transmembrane region" description="Helical" evidence="2">
    <location>
        <begin position="39"/>
        <end position="68"/>
    </location>
</feature>
<proteinExistence type="predicted"/>
<comment type="caution">
    <text evidence="3">The sequence shown here is derived from an EMBL/GenBank/DDBJ whole genome shotgun (WGS) entry which is preliminary data.</text>
</comment>
<keyword evidence="2" id="KW-0472">Membrane</keyword>
<protein>
    <submittedName>
        <fullName evidence="3">Uncharacterized protein</fullName>
    </submittedName>
</protein>
<dbReference type="Proteomes" id="UP000192247">
    <property type="component" value="Unassembled WGS sequence"/>
</dbReference>
<feature type="compositionally biased region" description="Low complexity" evidence="1">
    <location>
        <begin position="85"/>
        <end position="94"/>
    </location>
</feature>
<keyword evidence="4" id="KW-1185">Reference proteome</keyword>
<name>A0A1V9X050_9ACAR</name>
<dbReference type="InParanoid" id="A0A1V9X050"/>
<keyword evidence="2" id="KW-1133">Transmembrane helix</keyword>
<evidence type="ECO:0000313" key="4">
    <source>
        <dbReference type="Proteomes" id="UP000192247"/>
    </source>
</evidence>
<organism evidence="3 4">
    <name type="scientific">Tropilaelaps mercedesae</name>
    <dbReference type="NCBI Taxonomy" id="418985"/>
    <lineage>
        <taxon>Eukaryota</taxon>
        <taxon>Metazoa</taxon>
        <taxon>Ecdysozoa</taxon>
        <taxon>Arthropoda</taxon>
        <taxon>Chelicerata</taxon>
        <taxon>Arachnida</taxon>
        <taxon>Acari</taxon>
        <taxon>Parasitiformes</taxon>
        <taxon>Mesostigmata</taxon>
        <taxon>Gamasina</taxon>
        <taxon>Dermanyssoidea</taxon>
        <taxon>Laelapidae</taxon>
        <taxon>Tropilaelaps</taxon>
    </lineage>
</organism>
<accession>A0A1V9X050</accession>
<keyword evidence="2" id="KW-0812">Transmembrane</keyword>
<sequence length="166" mass="18314">MGDLWFPDWFPSHTTSFQRSVNFLNLSLEYLASNHLFDAVFILIFSLSLILCCVLVCVEVFGIPLLWLTEAGNGSDSVYQGGDGLQQRGSSSSSDEGHSGRPDEGGDLPPGSGHRQRLFSFFRKQNDFMSSANADRPIRRRCVLTQSALTKLPGQFTSSSESSLEL</sequence>
<evidence type="ECO:0000313" key="3">
    <source>
        <dbReference type="EMBL" id="OQR66817.1"/>
    </source>
</evidence>
<gene>
    <name evidence="3" type="ORF">BIW11_13911</name>
</gene>
<evidence type="ECO:0000256" key="2">
    <source>
        <dbReference type="SAM" id="Phobius"/>
    </source>
</evidence>
<feature type="region of interest" description="Disordered" evidence="1">
    <location>
        <begin position="78"/>
        <end position="111"/>
    </location>
</feature>